<proteinExistence type="predicted"/>
<gene>
    <name evidence="3" type="ORF">O181_099278</name>
</gene>
<dbReference type="EMBL" id="AVOT02068289">
    <property type="protein sequence ID" value="MBW0559563.1"/>
    <property type="molecule type" value="Genomic_DNA"/>
</dbReference>
<comment type="caution">
    <text evidence="3">The sequence shown here is derived from an EMBL/GenBank/DDBJ whole genome shotgun (WGS) entry which is preliminary data.</text>
</comment>
<evidence type="ECO:0000256" key="2">
    <source>
        <dbReference type="SAM" id="Phobius"/>
    </source>
</evidence>
<keyword evidence="2" id="KW-0472">Membrane</keyword>
<sequence>MAAIRRPLKDPNHLALQELGWHFHLELFRGHSQRLCSISISFQGIKYLNTPWTTQLVHTGVNQSTYNTAGDPPSRISLSVFHIYWPPFSTWGLSPNGYWWSYPLLIQFLFWEAETVNSGFTWLASWPLASFFLSLACGFLFFSLSLAYLSFPFFFSKESKSLLFLYLLVPSKPIQHSPPARQARSQAITQSALTPTPRIPLHGTPAVPQLRAHLDRGPRMEGAAPSRKEGRGPRRSISLSGVVGSFTGLSRTGVKDEGEDNDEEEENSVEEEESDGT</sequence>
<feature type="transmembrane region" description="Helical" evidence="2">
    <location>
        <begin position="131"/>
        <end position="155"/>
    </location>
</feature>
<evidence type="ECO:0000313" key="4">
    <source>
        <dbReference type="Proteomes" id="UP000765509"/>
    </source>
</evidence>
<dbReference type="Proteomes" id="UP000765509">
    <property type="component" value="Unassembled WGS sequence"/>
</dbReference>
<name>A0A9Q3PEZ6_9BASI</name>
<evidence type="ECO:0000256" key="1">
    <source>
        <dbReference type="SAM" id="MobiDB-lite"/>
    </source>
</evidence>
<dbReference type="AlphaFoldDB" id="A0A9Q3PEZ6"/>
<organism evidence="3 4">
    <name type="scientific">Austropuccinia psidii MF-1</name>
    <dbReference type="NCBI Taxonomy" id="1389203"/>
    <lineage>
        <taxon>Eukaryota</taxon>
        <taxon>Fungi</taxon>
        <taxon>Dikarya</taxon>
        <taxon>Basidiomycota</taxon>
        <taxon>Pucciniomycotina</taxon>
        <taxon>Pucciniomycetes</taxon>
        <taxon>Pucciniales</taxon>
        <taxon>Sphaerophragmiaceae</taxon>
        <taxon>Austropuccinia</taxon>
    </lineage>
</organism>
<reference evidence="3" key="1">
    <citation type="submission" date="2021-03" db="EMBL/GenBank/DDBJ databases">
        <title>Draft genome sequence of rust myrtle Austropuccinia psidii MF-1, a brazilian biotype.</title>
        <authorList>
            <person name="Quecine M.C."/>
            <person name="Pachon D.M.R."/>
            <person name="Bonatelli M.L."/>
            <person name="Correr F.H."/>
            <person name="Franceschini L.M."/>
            <person name="Leite T.F."/>
            <person name="Margarido G.R.A."/>
            <person name="Almeida C.A."/>
            <person name="Ferrarezi J.A."/>
            <person name="Labate C.A."/>
        </authorList>
    </citation>
    <scope>NUCLEOTIDE SEQUENCE</scope>
    <source>
        <strain evidence="3">MF-1</strain>
    </source>
</reference>
<keyword evidence="2" id="KW-0812">Transmembrane</keyword>
<keyword evidence="4" id="KW-1185">Reference proteome</keyword>
<accession>A0A9Q3PEZ6</accession>
<protein>
    <submittedName>
        <fullName evidence="3">Uncharacterized protein</fullName>
    </submittedName>
</protein>
<evidence type="ECO:0000313" key="3">
    <source>
        <dbReference type="EMBL" id="MBW0559563.1"/>
    </source>
</evidence>
<feature type="compositionally biased region" description="Acidic residues" evidence="1">
    <location>
        <begin position="257"/>
        <end position="277"/>
    </location>
</feature>
<keyword evidence="2" id="KW-1133">Transmembrane helix</keyword>
<feature type="region of interest" description="Disordered" evidence="1">
    <location>
        <begin position="212"/>
        <end position="277"/>
    </location>
</feature>